<gene>
    <name evidence="3" type="ORF">TWF106_002086</name>
    <name evidence="4" type="ORF">TWF191_001397</name>
    <name evidence="2" type="ORF">TWF788_011385</name>
</gene>
<evidence type="ECO:0000256" key="1">
    <source>
        <dbReference type="SAM" id="SignalP"/>
    </source>
</evidence>
<evidence type="ECO:0000313" key="6">
    <source>
        <dbReference type="Proteomes" id="UP000479691"/>
    </source>
</evidence>
<name>A0A6G1MIZ2_ORBOL</name>
<accession>A0A6G1MIZ2</accession>
<feature type="signal peptide" evidence="1">
    <location>
        <begin position="1"/>
        <end position="24"/>
    </location>
</feature>
<evidence type="ECO:0000313" key="3">
    <source>
        <dbReference type="EMBL" id="KAF3203008.1"/>
    </source>
</evidence>
<sequence length="360" mass="39799">MWGVKKLACRAILLLPFLLKPSLQASLTTGFQVVTQGPGACSPADIQVLEGFYTDAVALVRAGLNLYDLYRTGSVDTFSQGISFRNGLLFFGLNGNGAQNVPADDVRWSRVRSILVRTQRLLAGDNVLNVLNINYKPLLYCNGWWLQRIADNSYKLVEGRPSATNPNAGQFQTPYITVAAAYERFLYEGGVRNSKEVWWNTVSRKYHVQSPIDPTTLGMAWKSDGDADLTPRIALVGRTLTAYRGRLVTSRGSVVRGSGLNLYYTGAACLVHEIIHLTAQDQDNDDLYGYGDITRANHVLLDRILERTATNAQLQLFDRLQYTADAYAWYCLSAYLSSISEVSLDFSTGSGLNAQDIANL</sequence>
<dbReference type="Proteomes" id="UP000479691">
    <property type="component" value="Unassembled WGS sequence"/>
</dbReference>
<comment type="caution">
    <text evidence="2">The sequence shown here is derived from an EMBL/GenBank/DDBJ whole genome shotgun (WGS) entry which is preliminary data.</text>
</comment>
<dbReference type="AlphaFoldDB" id="A0A6G1MIZ2"/>
<dbReference type="EMBL" id="WIPF01000122">
    <property type="protein sequence ID" value="KAF3206678.1"/>
    <property type="molecule type" value="Genomic_DNA"/>
</dbReference>
<feature type="chain" id="PRO_5041091279" description="Lysine-specific metallo-endopeptidase domain-containing protein" evidence="1">
    <location>
        <begin position="25"/>
        <end position="360"/>
    </location>
</feature>
<evidence type="ECO:0000313" key="2">
    <source>
        <dbReference type="EMBL" id="KAF3167351.1"/>
    </source>
</evidence>
<proteinExistence type="predicted"/>
<organism evidence="2 6">
    <name type="scientific">Orbilia oligospora</name>
    <name type="common">Nematode-trapping fungus</name>
    <name type="synonym">Arthrobotrys oligospora</name>
    <dbReference type="NCBI Taxonomy" id="2813651"/>
    <lineage>
        <taxon>Eukaryota</taxon>
        <taxon>Fungi</taxon>
        <taxon>Dikarya</taxon>
        <taxon>Ascomycota</taxon>
        <taxon>Pezizomycotina</taxon>
        <taxon>Orbiliomycetes</taxon>
        <taxon>Orbiliales</taxon>
        <taxon>Orbiliaceae</taxon>
        <taxon>Orbilia</taxon>
    </lineage>
</organism>
<evidence type="ECO:0000313" key="4">
    <source>
        <dbReference type="EMBL" id="KAF3206678.1"/>
    </source>
</evidence>
<dbReference type="EMBL" id="WIWS01000139">
    <property type="protein sequence ID" value="KAF3203008.1"/>
    <property type="molecule type" value="Genomic_DNA"/>
</dbReference>
<reference evidence="5 6" key="1">
    <citation type="submission" date="2019-06" db="EMBL/GenBank/DDBJ databases">
        <authorList>
            <person name="Palmer J.M."/>
        </authorList>
    </citation>
    <scope>NUCLEOTIDE SEQUENCE [LARGE SCALE GENOMIC DNA]</scope>
    <source>
        <strain evidence="3 5">TWF106</strain>
        <strain evidence="4 7">TWF191</strain>
        <strain evidence="2 6">TWF788</strain>
    </source>
</reference>
<dbReference type="Proteomes" id="UP000472727">
    <property type="component" value="Unassembled WGS sequence"/>
</dbReference>
<keyword evidence="1" id="KW-0732">Signal</keyword>
<evidence type="ECO:0008006" key="8">
    <source>
        <dbReference type="Google" id="ProtNLM"/>
    </source>
</evidence>
<protein>
    <recommendedName>
        <fullName evidence="8">Lysine-specific metallo-endopeptidase domain-containing protein</fullName>
    </recommendedName>
</protein>
<evidence type="ECO:0000313" key="5">
    <source>
        <dbReference type="Proteomes" id="UP000472727"/>
    </source>
</evidence>
<dbReference type="Proteomes" id="UP000483672">
    <property type="component" value="Unassembled WGS sequence"/>
</dbReference>
<evidence type="ECO:0000313" key="7">
    <source>
        <dbReference type="Proteomes" id="UP000483672"/>
    </source>
</evidence>
<dbReference type="EMBL" id="JAABOE010000092">
    <property type="protein sequence ID" value="KAF3167351.1"/>
    <property type="molecule type" value="Genomic_DNA"/>
</dbReference>